<keyword evidence="3" id="KW-1185">Reference proteome</keyword>
<feature type="region of interest" description="Disordered" evidence="1">
    <location>
        <begin position="378"/>
        <end position="436"/>
    </location>
</feature>
<comment type="caution">
    <text evidence="2">The sequence shown here is derived from an EMBL/GenBank/DDBJ whole genome shotgun (WGS) entry which is preliminary data.</text>
</comment>
<gene>
    <name evidence="2" type="ORF">DXZ20_00970</name>
</gene>
<proteinExistence type="predicted"/>
<feature type="non-terminal residue" evidence="2">
    <location>
        <position position="1"/>
    </location>
</feature>
<feature type="region of interest" description="Disordered" evidence="1">
    <location>
        <begin position="1"/>
        <end position="60"/>
    </location>
</feature>
<protein>
    <submittedName>
        <fullName evidence="2">Uncharacterized protein</fullName>
    </submittedName>
</protein>
<name>A0A6M0REK0_9CYAN</name>
<feature type="compositionally biased region" description="Polar residues" evidence="1">
    <location>
        <begin position="392"/>
        <end position="403"/>
    </location>
</feature>
<evidence type="ECO:0000313" key="3">
    <source>
        <dbReference type="Proteomes" id="UP000481033"/>
    </source>
</evidence>
<sequence>DRAQPTQAPEGTPTIPTRRFAPARTIPGNPSKVSPSELDPIAPNDPTTSPSTDPLQAETVKENTVIERLRRRQQEQRNPLTDVLIPGLAITPGLRQNPGTPLVPERKTNPGTNLPQTGTSSSCGCNGGINAHTDDVIGQLDKRLNDKLDALQQGSQNAQLAAILAKLLEMENFAKKAWQNTHIDKLINLLTLVTVLHNGAMISRDIGETLGYVVSNALAAVGVKDEDGNALDINGLVGDSVTNFIKSVVGEDVYDDTRTAWQKANRVLQAGSNIIWTIRSINDTTQDVMEWTAENTGKIGNALKKWGVVGERAYPWMAERVKAQDFYRRKFSRVFDGLETVENTASSLAVVTSDVREIQEEVTELGEARTRFTDAVTAFGPEDTPDLDEENQLPTSAPENQPIQVAEDEAADVSQSPNVEIATDAQRGDPPNDVTP</sequence>
<feature type="compositionally biased region" description="Low complexity" evidence="1">
    <location>
        <begin position="45"/>
        <end position="54"/>
    </location>
</feature>
<organism evidence="2 3">
    <name type="scientific">Adonisia turfae CCMR0081</name>
    <dbReference type="NCBI Taxonomy" id="2292702"/>
    <lineage>
        <taxon>Bacteria</taxon>
        <taxon>Bacillati</taxon>
        <taxon>Cyanobacteriota</taxon>
        <taxon>Adonisia</taxon>
        <taxon>Adonisia turfae</taxon>
    </lineage>
</organism>
<evidence type="ECO:0000313" key="2">
    <source>
        <dbReference type="EMBL" id="NEZ54293.1"/>
    </source>
</evidence>
<accession>A0A6M0REK0</accession>
<dbReference type="AlphaFoldDB" id="A0A6M0REK0"/>
<reference evidence="2 3" key="1">
    <citation type="journal article" date="2020" name="Microb. Ecol.">
        <title>Ecogenomics of the Marine Benthic Filamentous Cyanobacterium Adonisia.</title>
        <authorList>
            <person name="Walter J.M."/>
            <person name="Coutinho F.H."/>
            <person name="Leomil L."/>
            <person name="Hargreaves P.I."/>
            <person name="Campeao M.E."/>
            <person name="Vieira V.V."/>
            <person name="Silva B.S."/>
            <person name="Fistarol G.O."/>
            <person name="Salomon P.S."/>
            <person name="Sawabe T."/>
            <person name="Mino S."/>
            <person name="Hosokawa M."/>
            <person name="Miyashita H."/>
            <person name="Maruyama F."/>
            <person name="van Verk M.C."/>
            <person name="Dutilh B.E."/>
            <person name="Thompson C.C."/>
            <person name="Thompson F.L."/>
        </authorList>
    </citation>
    <scope>NUCLEOTIDE SEQUENCE [LARGE SCALE GENOMIC DNA]</scope>
    <source>
        <strain evidence="2 3">CCMR0081</strain>
    </source>
</reference>
<dbReference type="Proteomes" id="UP000481033">
    <property type="component" value="Unassembled WGS sequence"/>
</dbReference>
<evidence type="ECO:0000256" key="1">
    <source>
        <dbReference type="SAM" id="MobiDB-lite"/>
    </source>
</evidence>
<dbReference type="EMBL" id="QXHD01000003">
    <property type="protein sequence ID" value="NEZ54293.1"/>
    <property type="molecule type" value="Genomic_DNA"/>
</dbReference>